<evidence type="ECO:0000256" key="1">
    <source>
        <dbReference type="ARBA" id="ARBA00004604"/>
    </source>
</evidence>
<reference evidence="9" key="1">
    <citation type="submission" date="2019-09" db="EMBL/GenBank/DDBJ databases">
        <title>Draft genome information of white flower Hibiscus syriacus.</title>
        <authorList>
            <person name="Kim Y.-M."/>
        </authorList>
    </citation>
    <scope>NUCLEOTIDE SEQUENCE [LARGE SCALE GENOMIC DNA]</scope>
    <source>
        <strain evidence="9">YM2019G1</strain>
    </source>
</reference>
<evidence type="ECO:0000313" key="9">
    <source>
        <dbReference type="EMBL" id="KAE8733035.1"/>
    </source>
</evidence>
<evidence type="ECO:0000256" key="6">
    <source>
        <dbReference type="ARBA" id="ARBA00025767"/>
    </source>
</evidence>
<dbReference type="SUPFAM" id="SSF50978">
    <property type="entry name" value="WD40 repeat-like"/>
    <property type="match status" value="1"/>
</dbReference>
<dbReference type="SMART" id="SM00320">
    <property type="entry name" value="WD40"/>
    <property type="match status" value="3"/>
</dbReference>
<dbReference type="PANTHER" id="PTHR18359">
    <property type="entry name" value="WD-REPEAT PROTEIN-RELATED"/>
    <property type="match status" value="1"/>
</dbReference>
<dbReference type="GO" id="GO:0006364">
    <property type="term" value="P:rRNA processing"/>
    <property type="evidence" value="ECO:0007669"/>
    <property type="project" value="UniProtKB-KW"/>
</dbReference>
<dbReference type="InterPro" id="IPR045161">
    <property type="entry name" value="Utp18"/>
</dbReference>
<organism evidence="9 10">
    <name type="scientific">Hibiscus syriacus</name>
    <name type="common">Rose of Sharon</name>
    <dbReference type="NCBI Taxonomy" id="106335"/>
    <lineage>
        <taxon>Eukaryota</taxon>
        <taxon>Viridiplantae</taxon>
        <taxon>Streptophyta</taxon>
        <taxon>Embryophyta</taxon>
        <taxon>Tracheophyta</taxon>
        <taxon>Spermatophyta</taxon>
        <taxon>Magnoliopsida</taxon>
        <taxon>eudicotyledons</taxon>
        <taxon>Gunneridae</taxon>
        <taxon>Pentapetalae</taxon>
        <taxon>rosids</taxon>
        <taxon>malvids</taxon>
        <taxon>Malvales</taxon>
        <taxon>Malvaceae</taxon>
        <taxon>Malvoideae</taxon>
        <taxon>Hibiscus</taxon>
    </lineage>
</organism>
<keyword evidence="4" id="KW-0677">Repeat</keyword>
<evidence type="ECO:0000256" key="5">
    <source>
        <dbReference type="ARBA" id="ARBA00023242"/>
    </source>
</evidence>
<evidence type="ECO:0000256" key="8">
    <source>
        <dbReference type="SAM" id="MobiDB-lite"/>
    </source>
</evidence>
<dbReference type="PROSITE" id="PS50294">
    <property type="entry name" value="WD_REPEATS_REGION"/>
    <property type="match status" value="1"/>
</dbReference>
<comment type="subcellular location">
    <subcellularLocation>
        <location evidence="1">Nucleus</location>
        <location evidence="1">Nucleolus</location>
    </subcellularLocation>
</comment>
<keyword evidence="5" id="KW-0539">Nucleus</keyword>
<dbReference type="GO" id="GO:0032040">
    <property type="term" value="C:small-subunit processome"/>
    <property type="evidence" value="ECO:0007669"/>
    <property type="project" value="TreeGrafter"/>
</dbReference>
<dbReference type="InterPro" id="IPR036322">
    <property type="entry name" value="WD40_repeat_dom_sf"/>
</dbReference>
<proteinExistence type="inferred from homology"/>
<feature type="region of interest" description="Disordered" evidence="8">
    <location>
        <begin position="189"/>
        <end position="208"/>
    </location>
</feature>
<keyword evidence="3 7" id="KW-0853">WD repeat</keyword>
<keyword evidence="2" id="KW-0698">rRNA processing</keyword>
<sequence>MSLISQNPVSRNRVKAKRDDEVLTNNGDRKDPENGLESDSEISKLKKRKKEKESQIEHEQEKEMKKLENFLFGSIYSPVEFGKEADKNAQDVVAEDGSALFFLDNSPNDVELSKESDNEEKILKGRKAVWVDEEEDRTAINIAKVNRLRKLRKEDGESVISGSEYVSRLRAQHAKLNPGTDWADLDSGLRNDCSSDDESSDEEKGVVPASGYGNIEVDDILRTNEDLVVKSRVKLLPGLLEYSRLVDANVEEPSNGYLLLVSSKTKELIGTLKMNGTVRSLAFADNGNQLLSSGGDGEVYHWDLRTRTCFHKAVDEGCINGTALCTSPNGRMFAAGSDSGIVNIYNRDDFLGGKRKPIKTVENLTTKVDFMKFNSDAQILAICSTMKKNSLKLIHVPSFTVYSNWPPLNKNLHYPRCLDFSPGGGFMAVGNAAGKVLLYKLHHYNHA</sequence>
<evidence type="ECO:0000313" key="10">
    <source>
        <dbReference type="Proteomes" id="UP000436088"/>
    </source>
</evidence>
<dbReference type="PROSITE" id="PS50082">
    <property type="entry name" value="WD_REPEATS_2"/>
    <property type="match status" value="1"/>
</dbReference>
<feature type="repeat" description="WD" evidence="7">
    <location>
        <begin position="271"/>
        <end position="312"/>
    </location>
</feature>
<dbReference type="Proteomes" id="UP000436088">
    <property type="component" value="Unassembled WGS sequence"/>
</dbReference>
<gene>
    <name evidence="9" type="ORF">F3Y22_tig00001644pilonHSYRG00389</name>
</gene>
<feature type="compositionally biased region" description="Polar residues" evidence="8">
    <location>
        <begin position="1"/>
        <end position="10"/>
    </location>
</feature>
<dbReference type="InterPro" id="IPR001680">
    <property type="entry name" value="WD40_rpt"/>
</dbReference>
<dbReference type="Pfam" id="PF00400">
    <property type="entry name" value="WD40"/>
    <property type="match status" value="2"/>
</dbReference>
<dbReference type="Gene3D" id="2.130.10.10">
    <property type="entry name" value="YVTN repeat-like/Quinoprotein amine dehydrogenase"/>
    <property type="match status" value="1"/>
</dbReference>
<feature type="compositionally biased region" description="Basic and acidic residues" evidence="8">
    <location>
        <begin position="17"/>
        <end position="33"/>
    </location>
</feature>
<feature type="compositionally biased region" description="Basic and acidic residues" evidence="8">
    <location>
        <begin position="51"/>
        <end position="62"/>
    </location>
</feature>
<protein>
    <submittedName>
        <fullName evidence="9">U3 small nucleolar RNA-associated protein 18-like protein</fullName>
    </submittedName>
</protein>
<feature type="region of interest" description="Disordered" evidence="8">
    <location>
        <begin position="1"/>
        <end position="62"/>
    </location>
</feature>
<evidence type="ECO:0000256" key="3">
    <source>
        <dbReference type="ARBA" id="ARBA00022574"/>
    </source>
</evidence>
<dbReference type="EMBL" id="VEPZ02000127">
    <property type="protein sequence ID" value="KAE8733035.1"/>
    <property type="molecule type" value="Genomic_DNA"/>
</dbReference>
<name>A0A6A3CU02_HIBSY</name>
<accession>A0A6A3CU02</accession>
<dbReference type="InterPro" id="IPR015943">
    <property type="entry name" value="WD40/YVTN_repeat-like_dom_sf"/>
</dbReference>
<evidence type="ECO:0000256" key="2">
    <source>
        <dbReference type="ARBA" id="ARBA00022552"/>
    </source>
</evidence>
<comment type="caution">
    <text evidence="9">The sequence shown here is derived from an EMBL/GenBank/DDBJ whole genome shotgun (WGS) entry which is preliminary data.</text>
</comment>
<keyword evidence="10" id="KW-1185">Reference proteome</keyword>
<comment type="similarity">
    <text evidence="6">Belongs to the WD repeat UTP18 family.</text>
</comment>
<evidence type="ECO:0000256" key="4">
    <source>
        <dbReference type="ARBA" id="ARBA00022737"/>
    </source>
</evidence>
<evidence type="ECO:0000256" key="7">
    <source>
        <dbReference type="PROSITE-ProRule" id="PRU00221"/>
    </source>
</evidence>
<dbReference type="GO" id="GO:0034388">
    <property type="term" value="C:Pwp2p-containing subcomplex of 90S preribosome"/>
    <property type="evidence" value="ECO:0007669"/>
    <property type="project" value="TreeGrafter"/>
</dbReference>
<dbReference type="PANTHER" id="PTHR18359:SF0">
    <property type="entry name" value="U3 SMALL NUCLEOLAR RNA-ASSOCIATED PROTEIN 18 HOMOLOG"/>
    <property type="match status" value="1"/>
</dbReference>
<dbReference type="AlphaFoldDB" id="A0A6A3CU02"/>